<dbReference type="RefSeq" id="WP_379656344.1">
    <property type="nucleotide sequence ID" value="NZ_JBHTIV010000002.1"/>
</dbReference>
<evidence type="ECO:0000313" key="2">
    <source>
        <dbReference type="Proteomes" id="UP001597049"/>
    </source>
</evidence>
<dbReference type="SUPFAM" id="SSF53850">
    <property type="entry name" value="Periplasmic binding protein-like II"/>
    <property type="match status" value="1"/>
</dbReference>
<dbReference type="EMBL" id="JBHTIV010000002">
    <property type="protein sequence ID" value="MFD0931002.1"/>
    <property type="molecule type" value="Genomic_DNA"/>
</dbReference>
<keyword evidence="2" id="KW-1185">Reference proteome</keyword>
<name>A0ABW3GRD7_9FLAO</name>
<protein>
    <recommendedName>
        <fullName evidence="3">Solute-binding protein family 3/N-terminal domain-containing protein</fullName>
    </recommendedName>
</protein>
<proteinExistence type="predicted"/>
<sequence length="275" mass="31993">MAQKIDTQELKFWSGNRTQIRKDYEREILQAVLKATENDFGLCKIEENSTELPGDEESKVFTERNYDLLVTIAGNQKFKDQDIFVIEKPLAKNLLGYRIPIVHQSALDKFNTKTSETKLKQLVHGIPETWSDVKIFEKNGYSVLEKGNLDSLFERLSNKEFDYTAFGANEISSVFERRASKFDNLGINDGILFYYPFPMVFYVNPNQKKLAERLDVGLERINKNEVMDSIFNSYYGTLIEDLKLNERRIFTLENPFIPKAFKTSEPDFKFIKSNN</sequence>
<gene>
    <name evidence="1" type="ORF">ACFQ0R_00170</name>
</gene>
<evidence type="ECO:0000313" key="1">
    <source>
        <dbReference type="EMBL" id="MFD0931002.1"/>
    </source>
</evidence>
<comment type="caution">
    <text evidence="1">The sequence shown here is derived from an EMBL/GenBank/DDBJ whole genome shotgun (WGS) entry which is preliminary data.</text>
</comment>
<evidence type="ECO:0008006" key="3">
    <source>
        <dbReference type="Google" id="ProtNLM"/>
    </source>
</evidence>
<reference evidence="2" key="1">
    <citation type="journal article" date="2019" name="Int. J. Syst. Evol. Microbiol.">
        <title>The Global Catalogue of Microorganisms (GCM) 10K type strain sequencing project: providing services to taxonomists for standard genome sequencing and annotation.</title>
        <authorList>
            <consortium name="The Broad Institute Genomics Platform"/>
            <consortium name="The Broad Institute Genome Sequencing Center for Infectious Disease"/>
            <person name="Wu L."/>
            <person name="Ma J."/>
        </authorList>
    </citation>
    <scope>NUCLEOTIDE SEQUENCE [LARGE SCALE GENOMIC DNA]</scope>
    <source>
        <strain evidence="2">CCUG 56752</strain>
    </source>
</reference>
<dbReference type="Proteomes" id="UP001597049">
    <property type="component" value="Unassembled WGS sequence"/>
</dbReference>
<accession>A0ABW3GRD7</accession>
<organism evidence="1 2">
    <name type="scientific">Psychroflexus salinarum</name>
    <dbReference type="NCBI Taxonomy" id="546024"/>
    <lineage>
        <taxon>Bacteria</taxon>
        <taxon>Pseudomonadati</taxon>
        <taxon>Bacteroidota</taxon>
        <taxon>Flavobacteriia</taxon>
        <taxon>Flavobacteriales</taxon>
        <taxon>Flavobacteriaceae</taxon>
        <taxon>Psychroflexus</taxon>
    </lineage>
</organism>